<proteinExistence type="predicted"/>
<accession>A0A2V0PGA4</accession>
<sequence>MTAPRRLAGCPAVLALWALVLVRAATPAAAQAPTDGLAARYTFDAQSFADDAGKGRNGFSLGAPSFVPGQYGAGSACRLDGTSGVRLPTTAFSATKAGTVSLWFKPAARQPRSSGTLLYRANQATPSSPDVNWRDRTLAIYYMAHSPDYISPVVRVGYTQAGDATSYQCDAEYPSPVAGAWHLVTVTVDGTARKLNLYLNGELKMPCGLAKGALTNGTFALRLGKPVNGQFSEIGNFAGEIDMVRFYTRALSSAEVEALYIGDIRGAVCPAPA</sequence>
<dbReference type="Pfam" id="PF13385">
    <property type="entry name" value="Laminin_G_3"/>
    <property type="match status" value="1"/>
</dbReference>
<keyword evidence="6" id="KW-1185">Reference proteome</keyword>
<dbReference type="Gene3D" id="2.60.120.200">
    <property type="match status" value="1"/>
</dbReference>
<feature type="chain" id="PRO_5016101717" description="LamG-like jellyroll fold domain-containing protein" evidence="3">
    <location>
        <begin position="31"/>
        <end position="273"/>
    </location>
</feature>
<evidence type="ECO:0000313" key="5">
    <source>
        <dbReference type="EMBL" id="GBF96095.1"/>
    </source>
</evidence>
<keyword evidence="2" id="KW-1015">Disulfide bond</keyword>
<feature type="domain" description="LamG-like jellyroll fold" evidence="4">
    <location>
        <begin position="96"/>
        <end position="254"/>
    </location>
</feature>
<dbReference type="AlphaFoldDB" id="A0A2V0PGA4"/>
<dbReference type="EMBL" id="BDRX01000074">
    <property type="protein sequence ID" value="GBF96095.1"/>
    <property type="molecule type" value="Genomic_DNA"/>
</dbReference>
<evidence type="ECO:0000256" key="2">
    <source>
        <dbReference type="ARBA" id="ARBA00023157"/>
    </source>
</evidence>
<evidence type="ECO:0000256" key="3">
    <source>
        <dbReference type="SAM" id="SignalP"/>
    </source>
</evidence>
<keyword evidence="1 3" id="KW-0732">Signal</keyword>
<feature type="signal peptide" evidence="3">
    <location>
        <begin position="1"/>
        <end position="30"/>
    </location>
</feature>
<organism evidence="5 6">
    <name type="scientific">Raphidocelis subcapitata</name>
    <dbReference type="NCBI Taxonomy" id="307507"/>
    <lineage>
        <taxon>Eukaryota</taxon>
        <taxon>Viridiplantae</taxon>
        <taxon>Chlorophyta</taxon>
        <taxon>core chlorophytes</taxon>
        <taxon>Chlorophyceae</taxon>
        <taxon>CS clade</taxon>
        <taxon>Sphaeropleales</taxon>
        <taxon>Selenastraceae</taxon>
        <taxon>Raphidocelis</taxon>
    </lineage>
</organism>
<dbReference type="SUPFAM" id="SSF49899">
    <property type="entry name" value="Concanavalin A-like lectins/glucanases"/>
    <property type="match status" value="1"/>
</dbReference>
<evidence type="ECO:0000256" key="1">
    <source>
        <dbReference type="ARBA" id="ARBA00022729"/>
    </source>
</evidence>
<reference evidence="5 6" key="1">
    <citation type="journal article" date="2018" name="Sci. Rep.">
        <title>Raphidocelis subcapitata (=Pseudokirchneriella subcapitata) provides an insight into genome evolution and environmental adaptations in the Sphaeropleales.</title>
        <authorList>
            <person name="Suzuki S."/>
            <person name="Yamaguchi H."/>
            <person name="Nakajima N."/>
            <person name="Kawachi M."/>
        </authorList>
    </citation>
    <scope>NUCLEOTIDE SEQUENCE [LARGE SCALE GENOMIC DNA]</scope>
    <source>
        <strain evidence="5 6">NIES-35</strain>
    </source>
</reference>
<protein>
    <recommendedName>
        <fullName evidence="4">LamG-like jellyroll fold domain-containing protein</fullName>
    </recommendedName>
</protein>
<comment type="caution">
    <text evidence="5">The sequence shown here is derived from an EMBL/GenBank/DDBJ whole genome shotgun (WGS) entry which is preliminary data.</text>
</comment>
<evidence type="ECO:0000313" key="6">
    <source>
        <dbReference type="Proteomes" id="UP000247498"/>
    </source>
</evidence>
<dbReference type="InterPro" id="IPR006558">
    <property type="entry name" value="LamG-like"/>
</dbReference>
<evidence type="ECO:0000259" key="4">
    <source>
        <dbReference type="SMART" id="SM00560"/>
    </source>
</evidence>
<dbReference type="InterPro" id="IPR013320">
    <property type="entry name" value="ConA-like_dom_sf"/>
</dbReference>
<name>A0A2V0PGA4_9CHLO</name>
<dbReference type="SMART" id="SM00560">
    <property type="entry name" value="LamGL"/>
    <property type="match status" value="1"/>
</dbReference>
<dbReference type="InParanoid" id="A0A2V0PGA4"/>
<gene>
    <name evidence="5" type="ORF">Rsub_08971</name>
</gene>
<dbReference type="Proteomes" id="UP000247498">
    <property type="component" value="Unassembled WGS sequence"/>
</dbReference>